<sequence length="470" mass="53140">MTNPTASVAMTAEMTRGYAESFNADRANLVAANASVSEGILKAATDYKGMRALPRDFSIELKQGSITNQRQSGRCWMFAGLNTLRYELMHRWNLEDFEFSETYLFFWDKFEKSNAYLEHVLETLDEPTDSRLFQNINGNPAGDGGWWQMFAALVDKYGLMPKSAFPESANSRNSTAFEQYLNTKLREFAAELRDRHAAGATIDELRDLKVRDMETVYRICAIALGEPPATFDFIARTKDGKNTGKDTDAADAPKSGIDDRPQIREYGITPLEFYRKYVPVDVDEFVTLVNAPMARTPFGKRYRIAYTENVKEAGPMEFVNVPLDTFRKAAADQLAAGHPIWFACDCMQFSLRDEGYFDCDTVRVDQLFGTEFTFDKGQGLEYADCPSNHAMTFTGVNIAPDGAPDRWKIENSWGKDNGDDGYYVASGAWFDRFVTEIVVRKDCLDDETRALLETEPVTLDPWAPLTRPCR</sequence>
<evidence type="ECO:0000313" key="7">
    <source>
        <dbReference type="Proteomes" id="UP000029046"/>
    </source>
</evidence>
<reference evidence="6 7" key="1">
    <citation type="submission" date="2014-03" db="EMBL/GenBank/DDBJ databases">
        <title>Genomics of Bifidobacteria.</title>
        <authorList>
            <person name="Ventura M."/>
            <person name="Milani C."/>
            <person name="Lugli G.A."/>
        </authorList>
    </citation>
    <scope>NUCLEOTIDE SEQUENCE [LARGE SCALE GENOMIC DNA]</scope>
    <source>
        <strain evidence="6 7">LMG 11586</strain>
    </source>
</reference>
<name>A0A087AR04_9BIFI</name>
<feature type="active site" evidence="5">
    <location>
        <position position="75"/>
    </location>
</feature>
<comment type="similarity">
    <text evidence="4">Belongs to the peptidase C1 family.</text>
</comment>
<dbReference type="OrthoDB" id="1111399at2"/>
<dbReference type="GO" id="GO:0006508">
    <property type="term" value="P:proteolysis"/>
    <property type="evidence" value="ECO:0007669"/>
    <property type="project" value="UniProtKB-KW"/>
</dbReference>
<dbReference type="CDD" id="cd00585">
    <property type="entry name" value="Peptidase_C1B"/>
    <property type="match status" value="1"/>
</dbReference>
<keyword evidence="4 6" id="KW-0031">Aminopeptidase</keyword>
<dbReference type="EMBL" id="JGYX01000002">
    <property type="protein sequence ID" value="KFI61204.1"/>
    <property type="molecule type" value="Genomic_DNA"/>
</dbReference>
<keyword evidence="2 4" id="KW-0378">Hydrolase</keyword>
<dbReference type="RefSeq" id="WP_033505998.1">
    <property type="nucleotide sequence ID" value="NZ_JGYX01000002.1"/>
</dbReference>
<dbReference type="Gene3D" id="3.90.70.10">
    <property type="entry name" value="Cysteine proteinases"/>
    <property type="match status" value="1"/>
</dbReference>
<dbReference type="PIRSF" id="PIRSF005700">
    <property type="entry name" value="PepC"/>
    <property type="match status" value="1"/>
</dbReference>
<dbReference type="PROSITE" id="PS00139">
    <property type="entry name" value="THIOL_PROTEASE_CYS"/>
    <property type="match status" value="1"/>
</dbReference>
<organism evidence="6 7">
    <name type="scientific">Bifidobacterium pullorum subsp. gallinarum</name>
    <dbReference type="NCBI Taxonomy" id="78344"/>
    <lineage>
        <taxon>Bacteria</taxon>
        <taxon>Bacillati</taxon>
        <taxon>Actinomycetota</taxon>
        <taxon>Actinomycetes</taxon>
        <taxon>Bifidobacteriales</taxon>
        <taxon>Bifidobacteriaceae</taxon>
        <taxon>Bifidobacterium</taxon>
    </lineage>
</organism>
<evidence type="ECO:0000256" key="2">
    <source>
        <dbReference type="ARBA" id="ARBA00022801"/>
    </source>
</evidence>
<proteinExistence type="inferred from homology"/>
<comment type="caution">
    <text evidence="6">The sequence shown here is derived from an EMBL/GenBank/DDBJ whole genome shotgun (WGS) entry which is preliminary data.</text>
</comment>
<dbReference type="PANTHER" id="PTHR10363:SF2">
    <property type="entry name" value="BLEOMYCIN HYDROLASE"/>
    <property type="match status" value="1"/>
</dbReference>
<feature type="active site" evidence="5">
    <location>
        <position position="389"/>
    </location>
</feature>
<dbReference type="AlphaFoldDB" id="A0A087AR04"/>
<dbReference type="InterPro" id="IPR000169">
    <property type="entry name" value="Pept_cys_AS"/>
</dbReference>
<keyword evidence="1 4" id="KW-0645">Protease</keyword>
<dbReference type="Proteomes" id="UP000029046">
    <property type="component" value="Unassembled WGS sequence"/>
</dbReference>
<evidence type="ECO:0000256" key="3">
    <source>
        <dbReference type="ARBA" id="ARBA00022807"/>
    </source>
</evidence>
<protein>
    <recommendedName>
        <fullName evidence="4">Aminopeptidase</fullName>
    </recommendedName>
</protein>
<dbReference type="InterPro" id="IPR004134">
    <property type="entry name" value="Peptidase_C1B"/>
</dbReference>
<dbReference type="InterPro" id="IPR038765">
    <property type="entry name" value="Papain-like_cys_pep_sf"/>
</dbReference>
<keyword evidence="3 4" id="KW-0788">Thiol protease</keyword>
<evidence type="ECO:0000256" key="5">
    <source>
        <dbReference type="PIRSR" id="PIRSR005700-1"/>
    </source>
</evidence>
<evidence type="ECO:0000256" key="1">
    <source>
        <dbReference type="ARBA" id="ARBA00022670"/>
    </source>
</evidence>
<gene>
    <name evidence="6" type="ORF">BIGA_0636</name>
</gene>
<dbReference type="GO" id="GO:0043418">
    <property type="term" value="P:homocysteine catabolic process"/>
    <property type="evidence" value="ECO:0007669"/>
    <property type="project" value="TreeGrafter"/>
</dbReference>
<dbReference type="eggNOG" id="COG3579">
    <property type="taxonomic scope" value="Bacteria"/>
</dbReference>
<dbReference type="Pfam" id="PF03051">
    <property type="entry name" value="Peptidase_C1_2"/>
    <property type="match status" value="2"/>
</dbReference>
<dbReference type="PANTHER" id="PTHR10363">
    <property type="entry name" value="BLEOMYCIN HYDROLASE"/>
    <property type="match status" value="1"/>
</dbReference>
<feature type="active site" evidence="5">
    <location>
        <position position="411"/>
    </location>
</feature>
<evidence type="ECO:0000313" key="6">
    <source>
        <dbReference type="EMBL" id="KFI61204.1"/>
    </source>
</evidence>
<accession>A0A087AR04</accession>
<dbReference type="GO" id="GO:0009636">
    <property type="term" value="P:response to toxic substance"/>
    <property type="evidence" value="ECO:0007669"/>
    <property type="project" value="TreeGrafter"/>
</dbReference>
<keyword evidence="7" id="KW-1185">Reference proteome</keyword>
<dbReference type="GO" id="GO:0005737">
    <property type="term" value="C:cytoplasm"/>
    <property type="evidence" value="ECO:0007669"/>
    <property type="project" value="TreeGrafter"/>
</dbReference>
<dbReference type="GO" id="GO:0070005">
    <property type="term" value="F:cysteine-type aminopeptidase activity"/>
    <property type="evidence" value="ECO:0007669"/>
    <property type="project" value="InterPro"/>
</dbReference>
<evidence type="ECO:0000256" key="4">
    <source>
        <dbReference type="PIRNR" id="PIRNR005700"/>
    </source>
</evidence>
<dbReference type="SUPFAM" id="SSF54001">
    <property type="entry name" value="Cysteine proteinases"/>
    <property type="match status" value="1"/>
</dbReference>